<evidence type="ECO:0000256" key="8">
    <source>
        <dbReference type="ARBA" id="ARBA00023136"/>
    </source>
</evidence>
<dbReference type="PANTHER" id="PTHR33695">
    <property type="entry name" value="LIPOPROTEIN SIGNAL PEPTIDASE"/>
    <property type="match status" value="1"/>
</dbReference>
<organism evidence="12 13">
    <name type="scientific">Commensalibacter oyaizuii</name>
    <dbReference type="NCBI Taxonomy" id="3043873"/>
    <lineage>
        <taxon>Bacteria</taxon>
        <taxon>Pseudomonadati</taxon>
        <taxon>Pseudomonadota</taxon>
        <taxon>Alphaproteobacteria</taxon>
        <taxon>Acetobacterales</taxon>
        <taxon>Acetobacteraceae</taxon>
    </lineage>
</organism>
<feature type="transmembrane region" description="Helical" evidence="9">
    <location>
        <begin position="100"/>
        <end position="118"/>
    </location>
</feature>
<evidence type="ECO:0000256" key="6">
    <source>
        <dbReference type="ARBA" id="ARBA00022801"/>
    </source>
</evidence>
<dbReference type="PROSITE" id="PS00855">
    <property type="entry name" value="SPASE_II"/>
    <property type="match status" value="1"/>
</dbReference>
<comment type="function">
    <text evidence="9 10">This protein specifically catalyzes the removal of signal peptides from prolipoproteins.</text>
</comment>
<feature type="transmembrane region" description="Helical" evidence="9">
    <location>
        <begin position="138"/>
        <end position="162"/>
    </location>
</feature>
<comment type="catalytic activity">
    <reaction evidence="9 10">
        <text>Release of signal peptides from bacterial membrane prolipoproteins. Hydrolyzes -Xaa-Yaa-Zaa-|-(S,diacylglyceryl)Cys-, in which Xaa is hydrophobic (preferably Leu), and Yaa (Ala or Ser) and Zaa (Gly or Ala) have small, neutral side chains.</text>
        <dbReference type="EC" id="3.4.23.36"/>
    </reaction>
</comment>
<evidence type="ECO:0000256" key="3">
    <source>
        <dbReference type="ARBA" id="ARBA00022670"/>
    </source>
</evidence>
<keyword evidence="3 9" id="KW-0645">Protease</keyword>
<evidence type="ECO:0000256" key="9">
    <source>
        <dbReference type="HAMAP-Rule" id="MF_00161"/>
    </source>
</evidence>
<comment type="pathway">
    <text evidence="9">Protein modification; lipoprotein biosynthesis (signal peptide cleavage).</text>
</comment>
<evidence type="ECO:0000313" key="13">
    <source>
        <dbReference type="Proteomes" id="UP001431634"/>
    </source>
</evidence>
<evidence type="ECO:0000256" key="10">
    <source>
        <dbReference type="RuleBase" id="RU000594"/>
    </source>
</evidence>
<comment type="subcellular location">
    <subcellularLocation>
        <location evidence="9">Cell membrane</location>
        <topology evidence="9">Multi-pass membrane protein</topology>
    </subcellularLocation>
</comment>
<evidence type="ECO:0000256" key="7">
    <source>
        <dbReference type="ARBA" id="ARBA00022989"/>
    </source>
</evidence>
<evidence type="ECO:0000256" key="11">
    <source>
        <dbReference type="RuleBase" id="RU004181"/>
    </source>
</evidence>
<comment type="similarity">
    <text evidence="1 9 11">Belongs to the peptidase A8 family.</text>
</comment>
<keyword evidence="5 9" id="KW-0064">Aspartyl protease</keyword>
<dbReference type="PRINTS" id="PR00781">
    <property type="entry name" value="LIPOSIGPTASE"/>
</dbReference>
<evidence type="ECO:0000256" key="4">
    <source>
        <dbReference type="ARBA" id="ARBA00022692"/>
    </source>
</evidence>
<feature type="active site" evidence="9">
    <location>
        <position position="128"/>
    </location>
</feature>
<sequence length="168" mass="18692">MNAFSAGSRKSKKWIFGLVMILVVLICDQLSKYWILNIVHLPEKKSIVTFPFMNFTMVWNTAITFGMLGQLGSWGPVIFTVVALVIASGLFIWMVRSHKIWVTMSLGAIVGGALGNIIDRLRFGAVVDFIHLHVGGWSWYVFNVADSAIVCGVCVLLMDAFFNWGSKT</sequence>
<reference evidence="12" key="1">
    <citation type="submission" date="2023-05" db="EMBL/GenBank/DDBJ databases">
        <title>Whole genome sequence of Commensalibacter sp.</title>
        <authorList>
            <person name="Charoenyingcharoen P."/>
            <person name="Yukphan P."/>
        </authorList>
    </citation>
    <scope>NUCLEOTIDE SEQUENCE</scope>
    <source>
        <strain evidence="12">TBRC 16381</strain>
    </source>
</reference>
<dbReference type="PANTHER" id="PTHR33695:SF1">
    <property type="entry name" value="LIPOPROTEIN SIGNAL PEPTIDASE"/>
    <property type="match status" value="1"/>
</dbReference>
<dbReference type="RefSeq" id="WP_281447670.1">
    <property type="nucleotide sequence ID" value="NZ_JASBAO010000001.1"/>
</dbReference>
<gene>
    <name evidence="9 12" type="primary">lspA</name>
    <name evidence="12" type="ORF">QJV27_03935</name>
</gene>
<keyword evidence="7 9" id="KW-1133">Transmembrane helix</keyword>
<keyword evidence="2 9" id="KW-1003">Cell membrane</keyword>
<proteinExistence type="inferred from homology"/>
<name>A0ABT6Q1C0_9PROT</name>
<evidence type="ECO:0000313" key="12">
    <source>
        <dbReference type="EMBL" id="MDI2090536.1"/>
    </source>
</evidence>
<dbReference type="HAMAP" id="MF_00161">
    <property type="entry name" value="LspA"/>
    <property type="match status" value="1"/>
</dbReference>
<dbReference type="NCBIfam" id="TIGR00077">
    <property type="entry name" value="lspA"/>
    <property type="match status" value="1"/>
</dbReference>
<feature type="transmembrane region" description="Helical" evidence="9">
    <location>
        <begin position="74"/>
        <end position="93"/>
    </location>
</feature>
<dbReference type="EMBL" id="JASBAO010000001">
    <property type="protein sequence ID" value="MDI2090536.1"/>
    <property type="molecule type" value="Genomic_DNA"/>
</dbReference>
<comment type="caution">
    <text evidence="12">The sequence shown here is derived from an EMBL/GenBank/DDBJ whole genome shotgun (WGS) entry which is preliminary data.</text>
</comment>
<feature type="active site" evidence="9">
    <location>
        <position position="146"/>
    </location>
</feature>
<evidence type="ECO:0000256" key="1">
    <source>
        <dbReference type="ARBA" id="ARBA00006139"/>
    </source>
</evidence>
<dbReference type="EC" id="3.4.23.36" evidence="9"/>
<keyword evidence="4 9" id="KW-0812">Transmembrane</keyword>
<dbReference type="InterPro" id="IPR001872">
    <property type="entry name" value="Peptidase_A8"/>
</dbReference>
<dbReference type="Proteomes" id="UP001431634">
    <property type="component" value="Unassembled WGS sequence"/>
</dbReference>
<accession>A0ABT6Q1C0</accession>
<evidence type="ECO:0000256" key="2">
    <source>
        <dbReference type="ARBA" id="ARBA00022475"/>
    </source>
</evidence>
<dbReference type="Pfam" id="PF01252">
    <property type="entry name" value="Peptidase_A8"/>
    <property type="match status" value="1"/>
</dbReference>
<keyword evidence="6 9" id="KW-0378">Hydrolase</keyword>
<dbReference type="GO" id="GO:0004190">
    <property type="term" value="F:aspartic-type endopeptidase activity"/>
    <property type="evidence" value="ECO:0007669"/>
    <property type="project" value="UniProtKB-EC"/>
</dbReference>
<feature type="transmembrane region" description="Helical" evidence="9">
    <location>
        <begin position="47"/>
        <end position="68"/>
    </location>
</feature>
<keyword evidence="13" id="KW-1185">Reference proteome</keyword>
<protein>
    <recommendedName>
        <fullName evidence="9">Lipoprotein signal peptidase</fullName>
        <ecNumber evidence="9">3.4.23.36</ecNumber>
    </recommendedName>
    <alternativeName>
        <fullName evidence="9">Prolipoprotein signal peptidase</fullName>
    </alternativeName>
    <alternativeName>
        <fullName evidence="9">Signal peptidase II</fullName>
        <shortName evidence="9">SPase II</shortName>
    </alternativeName>
</protein>
<feature type="transmembrane region" description="Helical" evidence="9">
    <location>
        <begin position="14"/>
        <end position="35"/>
    </location>
</feature>
<keyword evidence="8 9" id="KW-0472">Membrane</keyword>
<evidence type="ECO:0000256" key="5">
    <source>
        <dbReference type="ARBA" id="ARBA00022750"/>
    </source>
</evidence>